<dbReference type="PROSITE" id="PS51094">
    <property type="entry name" value="PTS_EIIA_TYPE_2"/>
    <property type="match status" value="1"/>
</dbReference>
<dbReference type="PROSITE" id="PS00372">
    <property type="entry name" value="PTS_EIIA_TYPE_2_HIS"/>
    <property type="match status" value="1"/>
</dbReference>
<feature type="domain" description="PTS EIIA type-2" evidence="1">
    <location>
        <begin position="5"/>
        <end position="148"/>
    </location>
</feature>
<protein>
    <submittedName>
        <fullName evidence="2">PTS system nitrogen regulatory IIA component</fullName>
    </submittedName>
</protein>
<evidence type="ECO:0000313" key="3">
    <source>
        <dbReference type="Proteomes" id="UP001429580"/>
    </source>
</evidence>
<name>A0ABX0V5E5_9HYPH</name>
<dbReference type="Gene3D" id="3.40.930.10">
    <property type="entry name" value="Mannitol-specific EII, Chain A"/>
    <property type="match status" value="1"/>
</dbReference>
<dbReference type="EMBL" id="JAASQI010000010">
    <property type="protein sequence ID" value="NIJ59818.1"/>
    <property type="molecule type" value="Genomic_DNA"/>
</dbReference>
<dbReference type="InterPro" id="IPR051541">
    <property type="entry name" value="PTS_SugarTrans_NitroReg"/>
</dbReference>
<dbReference type="PANTHER" id="PTHR47738">
    <property type="entry name" value="PTS SYSTEM FRUCTOSE-LIKE EIIA COMPONENT-RELATED"/>
    <property type="match status" value="1"/>
</dbReference>
<reference evidence="2 3" key="1">
    <citation type="submission" date="2020-03" db="EMBL/GenBank/DDBJ databases">
        <title>Genomic Encyclopedia of Type Strains, Phase IV (KMG-IV): sequencing the most valuable type-strain genomes for metagenomic binning, comparative biology and taxonomic classification.</title>
        <authorList>
            <person name="Goeker M."/>
        </authorList>
    </citation>
    <scope>NUCLEOTIDE SEQUENCE [LARGE SCALE GENOMIC DNA]</scope>
    <source>
        <strain evidence="2 3">DSM 103870</strain>
    </source>
</reference>
<proteinExistence type="predicted"/>
<dbReference type="CDD" id="cd00211">
    <property type="entry name" value="PTS_IIA_fru"/>
    <property type="match status" value="1"/>
</dbReference>
<dbReference type="Pfam" id="PF00359">
    <property type="entry name" value="PTS_EIIA_2"/>
    <property type="match status" value="1"/>
</dbReference>
<dbReference type="InterPro" id="IPR002178">
    <property type="entry name" value="PTS_EIIA_type-2_dom"/>
</dbReference>
<sequence>MKITDIVKPENVIIDLPVPAKVQLLRELAGLAAKRLGIEEAPVLAALQKRESLGSTGIGKGVAIPHANIETITEPFMLFVRLRKPIAFDSVDDLPVGIVFLILVPAHKASSHLNLLSRIARWTTSQAWLAAVGSATSREEIHALLAAEEA</sequence>
<dbReference type="Proteomes" id="UP001429580">
    <property type="component" value="Unassembled WGS sequence"/>
</dbReference>
<evidence type="ECO:0000259" key="1">
    <source>
        <dbReference type="PROSITE" id="PS51094"/>
    </source>
</evidence>
<dbReference type="SUPFAM" id="SSF55804">
    <property type="entry name" value="Phoshotransferase/anion transport protein"/>
    <property type="match status" value="1"/>
</dbReference>
<evidence type="ECO:0000313" key="2">
    <source>
        <dbReference type="EMBL" id="NIJ59818.1"/>
    </source>
</evidence>
<gene>
    <name evidence="2" type="ORF">FHS82_003679</name>
</gene>
<dbReference type="RefSeq" id="WP_166955563.1">
    <property type="nucleotide sequence ID" value="NZ_JAASQI010000010.1"/>
</dbReference>
<comment type="caution">
    <text evidence="2">The sequence shown here is derived from an EMBL/GenBank/DDBJ whole genome shotgun (WGS) entry which is preliminary data.</text>
</comment>
<accession>A0ABX0V5E5</accession>
<organism evidence="2 3">
    <name type="scientific">Pseudochelatococcus lubricantis</name>
    <dbReference type="NCBI Taxonomy" id="1538102"/>
    <lineage>
        <taxon>Bacteria</taxon>
        <taxon>Pseudomonadati</taxon>
        <taxon>Pseudomonadota</taxon>
        <taxon>Alphaproteobacteria</taxon>
        <taxon>Hyphomicrobiales</taxon>
        <taxon>Chelatococcaceae</taxon>
        <taxon>Pseudochelatococcus</taxon>
    </lineage>
</organism>
<dbReference type="InterPro" id="IPR016152">
    <property type="entry name" value="PTrfase/Anion_transptr"/>
</dbReference>
<keyword evidence="3" id="KW-1185">Reference proteome</keyword>
<dbReference type="PANTHER" id="PTHR47738:SF1">
    <property type="entry name" value="NITROGEN REGULATORY PROTEIN"/>
    <property type="match status" value="1"/>
</dbReference>